<comment type="subcellular location">
    <subcellularLocation>
        <location evidence="1">Cell membrane</location>
        <topology evidence="1">Single-pass type I membrane protein</topology>
    </subcellularLocation>
</comment>
<evidence type="ECO:0000256" key="6">
    <source>
        <dbReference type="SAM" id="SignalP"/>
    </source>
</evidence>
<keyword evidence="5" id="KW-0472">Membrane</keyword>
<evidence type="ECO:0000313" key="7">
    <source>
        <dbReference type="Ensembl" id="ENSMMOP00000006651.1"/>
    </source>
</evidence>
<dbReference type="InterPro" id="IPR015484">
    <property type="entry name" value="CD3_esu/gsu/dsu"/>
</dbReference>
<dbReference type="GO" id="GO:0007166">
    <property type="term" value="P:cell surface receptor signaling pathway"/>
    <property type="evidence" value="ECO:0007669"/>
    <property type="project" value="TreeGrafter"/>
</dbReference>
<evidence type="ECO:0000313" key="8">
    <source>
        <dbReference type="Proteomes" id="UP000261620"/>
    </source>
</evidence>
<proteinExistence type="predicted"/>
<sequence>MISMGVQATHAILAILFIATVKADEGGVTFWKENFQMTCPTKGIFFDKDGNNIGENEIMELKYDNQKKSLYHCEYSEENSVTSYYFYVQGKVCENCFELSADIFLMVIVMDMLLTTFVMMITYRCTKNKSSAGRTQTSKGKSVFIYHRKTHFTISQATSQKSLKDERPLNHHTLSEGTYSTVNTTG</sequence>
<organism evidence="7 8">
    <name type="scientific">Mola mola</name>
    <name type="common">Ocean sunfish</name>
    <name type="synonym">Tetraodon mola</name>
    <dbReference type="NCBI Taxonomy" id="94237"/>
    <lineage>
        <taxon>Eukaryota</taxon>
        <taxon>Metazoa</taxon>
        <taxon>Chordata</taxon>
        <taxon>Craniata</taxon>
        <taxon>Vertebrata</taxon>
        <taxon>Euteleostomi</taxon>
        <taxon>Actinopterygii</taxon>
        <taxon>Neopterygii</taxon>
        <taxon>Teleostei</taxon>
        <taxon>Neoteleostei</taxon>
        <taxon>Acanthomorphata</taxon>
        <taxon>Eupercaria</taxon>
        <taxon>Tetraodontiformes</taxon>
        <taxon>Molidae</taxon>
        <taxon>Mola</taxon>
    </lineage>
</organism>
<feature type="compositionally biased region" description="Polar residues" evidence="4">
    <location>
        <begin position="175"/>
        <end position="186"/>
    </location>
</feature>
<dbReference type="PANTHER" id="PTHR10570:SF9">
    <property type="entry name" value="T-CELL SURFACE GLYCOPROTEIN CD3 EPSILON CHAIN"/>
    <property type="match status" value="1"/>
</dbReference>
<feature type="region of interest" description="Disordered" evidence="4">
    <location>
        <begin position="157"/>
        <end position="186"/>
    </location>
</feature>
<dbReference type="Pfam" id="PF16681">
    <property type="entry name" value="Ig_5"/>
    <property type="match status" value="1"/>
</dbReference>
<dbReference type="Ensembl" id="ENSMMOT00000006775.1">
    <property type="protein sequence ID" value="ENSMMOP00000006651.1"/>
    <property type="gene ID" value="ENSMMOG00000005199.1"/>
</dbReference>
<dbReference type="GO" id="GO:0004888">
    <property type="term" value="F:transmembrane signaling receptor activity"/>
    <property type="evidence" value="ECO:0007669"/>
    <property type="project" value="TreeGrafter"/>
</dbReference>
<dbReference type="GO" id="GO:0042105">
    <property type="term" value="C:alpha-beta T cell receptor complex"/>
    <property type="evidence" value="ECO:0007669"/>
    <property type="project" value="TreeGrafter"/>
</dbReference>
<feature type="chain" id="PRO_5018580505" evidence="6">
    <location>
        <begin position="24"/>
        <end position="186"/>
    </location>
</feature>
<dbReference type="AlphaFoldDB" id="A0A3Q3VUZ4"/>
<keyword evidence="3 6" id="KW-0732">Signal</keyword>
<reference evidence="7" key="1">
    <citation type="submission" date="2025-08" db="UniProtKB">
        <authorList>
            <consortium name="Ensembl"/>
        </authorList>
    </citation>
    <scope>IDENTIFICATION</scope>
</reference>
<protein>
    <submittedName>
        <fullName evidence="7">Uncharacterized protein</fullName>
    </submittedName>
</protein>
<dbReference type="PANTHER" id="PTHR10570">
    <property type="entry name" value="T-CELL SURFACE GLYCOPROTEIN CD3 GAMMA CHAIN / DELTA CHAIN"/>
    <property type="match status" value="1"/>
</dbReference>
<dbReference type="Proteomes" id="UP000261620">
    <property type="component" value="Unplaced"/>
</dbReference>
<evidence type="ECO:0000256" key="5">
    <source>
        <dbReference type="SAM" id="Phobius"/>
    </source>
</evidence>
<evidence type="ECO:0000256" key="3">
    <source>
        <dbReference type="ARBA" id="ARBA00022729"/>
    </source>
</evidence>
<evidence type="ECO:0000256" key="2">
    <source>
        <dbReference type="ARBA" id="ARBA00022475"/>
    </source>
</evidence>
<reference evidence="7" key="2">
    <citation type="submission" date="2025-09" db="UniProtKB">
        <authorList>
            <consortium name="Ensembl"/>
        </authorList>
    </citation>
    <scope>IDENTIFICATION</scope>
</reference>
<evidence type="ECO:0000256" key="1">
    <source>
        <dbReference type="ARBA" id="ARBA00004251"/>
    </source>
</evidence>
<feature type="signal peptide" evidence="6">
    <location>
        <begin position="1"/>
        <end position="23"/>
    </location>
</feature>
<keyword evidence="5" id="KW-0812">Transmembrane</keyword>
<accession>A0A3Q3VUZ4</accession>
<keyword evidence="2" id="KW-1003">Cell membrane</keyword>
<dbReference type="OMA" id="RVVLTCP"/>
<keyword evidence="8" id="KW-1185">Reference proteome</keyword>
<dbReference type="GO" id="GO:0045059">
    <property type="term" value="P:positive thymic T cell selection"/>
    <property type="evidence" value="ECO:0007669"/>
    <property type="project" value="TreeGrafter"/>
</dbReference>
<name>A0A3Q3VUZ4_MOLML</name>
<feature type="transmembrane region" description="Helical" evidence="5">
    <location>
        <begin position="103"/>
        <end position="123"/>
    </location>
</feature>
<evidence type="ECO:0000256" key="4">
    <source>
        <dbReference type="SAM" id="MobiDB-lite"/>
    </source>
</evidence>
<dbReference type="GO" id="GO:0009897">
    <property type="term" value="C:external side of plasma membrane"/>
    <property type="evidence" value="ECO:0007669"/>
    <property type="project" value="TreeGrafter"/>
</dbReference>
<keyword evidence="5" id="KW-1133">Transmembrane helix</keyword>